<feature type="domain" description="Poly A polymerase head" evidence="12">
    <location>
        <begin position="33"/>
        <end position="174"/>
    </location>
</feature>
<protein>
    <submittedName>
        <fullName evidence="14">CCA tRNA nucleotidyltransferase</fullName>
    </submittedName>
</protein>
<dbReference type="Gene3D" id="3.30.460.10">
    <property type="entry name" value="Beta Polymerase, domain 2"/>
    <property type="match status" value="1"/>
</dbReference>
<feature type="domain" description="tRNA nucleotidyltransferase/poly(A) polymerase RNA and SrmB- binding" evidence="13">
    <location>
        <begin position="202"/>
        <end position="260"/>
    </location>
</feature>
<reference evidence="14 15" key="1">
    <citation type="journal article" date="2020" name="ISME J.">
        <title>Comparative genomics reveals insights into cyanobacterial evolution and habitat adaptation.</title>
        <authorList>
            <person name="Chen M.Y."/>
            <person name="Teng W.K."/>
            <person name="Zhao L."/>
            <person name="Hu C.X."/>
            <person name="Zhou Y.K."/>
            <person name="Han B.P."/>
            <person name="Song L.R."/>
            <person name="Shu W.S."/>
        </authorList>
    </citation>
    <scope>NUCLEOTIDE SEQUENCE [LARGE SCALE GENOMIC DNA]</scope>
    <source>
        <strain evidence="14 15">FACHB-1050</strain>
    </source>
</reference>
<dbReference type="CDD" id="cd05398">
    <property type="entry name" value="NT_ClassII-CCAase"/>
    <property type="match status" value="1"/>
</dbReference>
<dbReference type="InterPro" id="IPR043519">
    <property type="entry name" value="NT_sf"/>
</dbReference>
<keyword evidence="9" id="KW-0460">Magnesium</keyword>
<name>A0ABR8C593_9CYAN</name>
<dbReference type="EMBL" id="JACJQY010000002">
    <property type="protein sequence ID" value="MBD2315731.1"/>
    <property type="molecule type" value="Genomic_DNA"/>
</dbReference>
<evidence type="ECO:0000256" key="6">
    <source>
        <dbReference type="ARBA" id="ARBA00022695"/>
    </source>
</evidence>
<dbReference type="InterPro" id="IPR052390">
    <property type="entry name" value="tRNA_nt/polyA_polymerase"/>
</dbReference>
<evidence type="ECO:0000256" key="11">
    <source>
        <dbReference type="RuleBase" id="RU003953"/>
    </source>
</evidence>
<proteinExistence type="inferred from homology"/>
<keyword evidence="7" id="KW-0479">Metal-binding</keyword>
<keyword evidence="15" id="KW-1185">Reference proteome</keyword>
<keyword evidence="6" id="KW-0548">Nucleotidyltransferase</keyword>
<evidence type="ECO:0000259" key="13">
    <source>
        <dbReference type="Pfam" id="PF12627"/>
    </source>
</evidence>
<keyword evidence="10 11" id="KW-0694">RNA-binding</keyword>
<evidence type="ECO:0000256" key="9">
    <source>
        <dbReference type="ARBA" id="ARBA00022842"/>
    </source>
</evidence>
<dbReference type="Gene3D" id="1.10.3090.10">
    <property type="entry name" value="cca-adding enzyme, domain 2"/>
    <property type="match status" value="1"/>
</dbReference>
<comment type="caution">
    <text evidence="14">The sequence shown here is derived from an EMBL/GenBank/DDBJ whole genome shotgun (WGS) entry which is preliminary data.</text>
</comment>
<comment type="cofactor">
    <cofactor evidence="1">
        <name>Mg(2+)</name>
        <dbReference type="ChEBI" id="CHEBI:18420"/>
    </cofactor>
</comment>
<dbReference type="PANTHER" id="PTHR47788">
    <property type="entry name" value="POLYA POLYMERASE"/>
    <property type="match status" value="1"/>
</dbReference>
<evidence type="ECO:0000313" key="14">
    <source>
        <dbReference type="EMBL" id="MBD2315731.1"/>
    </source>
</evidence>
<evidence type="ECO:0000256" key="7">
    <source>
        <dbReference type="ARBA" id="ARBA00022723"/>
    </source>
</evidence>
<evidence type="ECO:0000256" key="10">
    <source>
        <dbReference type="ARBA" id="ARBA00022884"/>
    </source>
</evidence>
<evidence type="ECO:0000256" key="2">
    <source>
        <dbReference type="ARBA" id="ARBA00007265"/>
    </source>
</evidence>
<dbReference type="Pfam" id="PF12627">
    <property type="entry name" value="PolyA_pol_RNAbd"/>
    <property type="match status" value="1"/>
</dbReference>
<evidence type="ECO:0000313" key="15">
    <source>
        <dbReference type="Proteomes" id="UP000618445"/>
    </source>
</evidence>
<sequence length="436" mass="49677">MYLRNFADFFSLLQWQIILQTAQIAHDLNLRAFAVGGIVRDAIVRQNQKTLPFPKDLDLVFDGAEQAGIKVAIALHELFPASKLQIHEKFQTAALIWQDAAQDFEMDMATARREIYAYAGANPQVMATTLEEDLWRRDFTVNSLAIELDPQLGIKGEVIDRFNGLADLVNKQVRAIRVGSFAEDPRRLFRAVRFAVRLDLVIAPETLTEIIETTSSGIHDVIGGARLRSELLYTLAEPRAGEMFELLQKLGALRCIHPELKLPVDLTNAFKHQWRRSQYWLKLLNRLEPKNYAPMPLGLELLLSYLPHQIATQLDLGLTPEQKTRQQKLADLTIYLPNLKNIGLKRSDITQSLQKFDTQTLILAGVKCEPAQRRIVWCYLSQWQLVKSPLTGADLQQLGYAAGKQMGEILQRLRFAMIDREIHTKEDAIAYLHTQE</sequence>
<keyword evidence="4 11" id="KW-0808">Transferase</keyword>
<dbReference type="SUPFAM" id="SSF81891">
    <property type="entry name" value="Poly A polymerase C-terminal region-like"/>
    <property type="match status" value="1"/>
</dbReference>
<gene>
    <name evidence="14" type="ORF">H6G05_02570</name>
</gene>
<dbReference type="Pfam" id="PF01743">
    <property type="entry name" value="PolyA_pol"/>
    <property type="match status" value="1"/>
</dbReference>
<dbReference type="Proteomes" id="UP000618445">
    <property type="component" value="Unassembled WGS sequence"/>
</dbReference>
<dbReference type="PANTHER" id="PTHR47788:SF1">
    <property type="entry name" value="A-ADDING TRNA NUCLEOTIDYLTRANSFERASE"/>
    <property type="match status" value="1"/>
</dbReference>
<evidence type="ECO:0000259" key="12">
    <source>
        <dbReference type="Pfam" id="PF01743"/>
    </source>
</evidence>
<evidence type="ECO:0000256" key="8">
    <source>
        <dbReference type="ARBA" id="ARBA00022741"/>
    </source>
</evidence>
<evidence type="ECO:0000256" key="5">
    <source>
        <dbReference type="ARBA" id="ARBA00022694"/>
    </source>
</evidence>
<accession>A0ABR8C593</accession>
<comment type="similarity">
    <text evidence="2 11">Belongs to the tRNA nucleotidyltransferase/poly(A) polymerase family.</text>
</comment>
<keyword evidence="3" id="KW-0820">tRNA-binding</keyword>
<keyword evidence="8" id="KW-0547">Nucleotide-binding</keyword>
<dbReference type="InterPro" id="IPR032828">
    <property type="entry name" value="PolyA_RNA-bd"/>
</dbReference>
<dbReference type="RefSeq" id="WP_190576042.1">
    <property type="nucleotide sequence ID" value="NZ_CAWPQU010000012.1"/>
</dbReference>
<evidence type="ECO:0000256" key="3">
    <source>
        <dbReference type="ARBA" id="ARBA00022555"/>
    </source>
</evidence>
<keyword evidence="5" id="KW-0819">tRNA processing</keyword>
<evidence type="ECO:0000256" key="1">
    <source>
        <dbReference type="ARBA" id="ARBA00001946"/>
    </source>
</evidence>
<dbReference type="SUPFAM" id="SSF81301">
    <property type="entry name" value="Nucleotidyltransferase"/>
    <property type="match status" value="1"/>
</dbReference>
<organism evidence="14 15">
    <name type="scientific">Phormidium tenue FACHB-1050</name>
    <dbReference type="NCBI Taxonomy" id="2692857"/>
    <lineage>
        <taxon>Bacteria</taxon>
        <taxon>Bacillati</taxon>
        <taxon>Cyanobacteriota</taxon>
        <taxon>Cyanophyceae</taxon>
        <taxon>Oscillatoriophycideae</taxon>
        <taxon>Oscillatoriales</taxon>
        <taxon>Oscillatoriaceae</taxon>
        <taxon>Phormidium</taxon>
    </lineage>
</organism>
<dbReference type="InterPro" id="IPR002646">
    <property type="entry name" value="PolA_pol_head_dom"/>
</dbReference>
<evidence type="ECO:0000256" key="4">
    <source>
        <dbReference type="ARBA" id="ARBA00022679"/>
    </source>
</evidence>